<dbReference type="PANTHER" id="PTHR43201">
    <property type="entry name" value="ACYL-COA SYNTHETASE"/>
    <property type="match status" value="1"/>
</dbReference>
<gene>
    <name evidence="5" type="ORF">BSTOLATCC_MIC40773</name>
</gene>
<dbReference type="PROSITE" id="PS00455">
    <property type="entry name" value="AMP_BINDING"/>
    <property type="match status" value="1"/>
</dbReference>
<dbReference type="GO" id="GO:0006631">
    <property type="term" value="P:fatty acid metabolic process"/>
    <property type="evidence" value="ECO:0007669"/>
    <property type="project" value="TreeGrafter"/>
</dbReference>
<evidence type="ECO:0000313" key="5">
    <source>
        <dbReference type="EMBL" id="CAG9326345.1"/>
    </source>
</evidence>
<dbReference type="Pfam" id="PF00501">
    <property type="entry name" value="AMP-binding"/>
    <property type="match status" value="1"/>
</dbReference>
<dbReference type="InterPro" id="IPR000873">
    <property type="entry name" value="AMP-dep_synth/lig_dom"/>
</dbReference>
<dbReference type="InterPro" id="IPR042099">
    <property type="entry name" value="ANL_N_sf"/>
</dbReference>
<dbReference type="EMBL" id="CAJZBQ010000040">
    <property type="protein sequence ID" value="CAG9326345.1"/>
    <property type="molecule type" value="Genomic_DNA"/>
</dbReference>
<name>A0AAU9JL58_9CILI</name>
<protein>
    <recommendedName>
        <fullName evidence="7">Acyl-CoA synthetase</fullName>
    </recommendedName>
</protein>
<evidence type="ECO:0000313" key="6">
    <source>
        <dbReference type="Proteomes" id="UP001162131"/>
    </source>
</evidence>
<dbReference type="InterPro" id="IPR025110">
    <property type="entry name" value="AMP-bd_C"/>
</dbReference>
<dbReference type="GO" id="GO:0031956">
    <property type="term" value="F:medium-chain fatty acid-CoA ligase activity"/>
    <property type="evidence" value="ECO:0007669"/>
    <property type="project" value="TreeGrafter"/>
</dbReference>
<dbReference type="Gene3D" id="3.40.50.12780">
    <property type="entry name" value="N-terminal domain of ligase-like"/>
    <property type="match status" value="1"/>
</dbReference>
<organism evidence="5 6">
    <name type="scientific">Blepharisma stoltei</name>
    <dbReference type="NCBI Taxonomy" id="1481888"/>
    <lineage>
        <taxon>Eukaryota</taxon>
        <taxon>Sar</taxon>
        <taxon>Alveolata</taxon>
        <taxon>Ciliophora</taxon>
        <taxon>Postciliodesmatophora</taxon>
        <taxon>Heterotrichea</taxon>
        <taxon>Heterotrichida</taxon>
        <taxon>Blepharismidae</taxon>
        <taxon>Blepharisma</taxon>
    </lineage>
</organism>
<evidence type="ECO:0000259" key="4">
    <source>
        <dbReference type="Pfam" id="PF13193"/>
    </source>
</evidence>
<evidence type="ECO:0008006" key="7">
    <source>
        <dbReference type="Google" id="ProtNLM"/>
    </source>
</evidence>
<dbReference type="Proteomes" id="UP001162131">
    <property type="component" value="Unassembled WGS sequence"/>
</dbReference>
<sequence>MNPKRLSYVSGIGKKLLGNTIGDMLRETTRKFPNNDALLSLHENTRWNYSEFLQRSEHIAEGLLALGLPRQSRVGIFSPTCKEWALAQFGTALADLILVNINPGSQVSELEYMLNKVQVSALIMPPGFRNANYIKMIENLAPEINSSKIGELSSVKLPHLKHLILIGNESHKGMMSFDELYHQKTKDYNKITHDISFDDPCDIIFTSGTTGKPKGVALSHHGIVNCTWNTTETGMLGWNETDKVIIGVPLYHVFGTLANVCCVLRGSAMVYPDYSFKPGLIMDIVENEKITALLGVPTMFQLYLHEQEKQKRNVESLRTAFMAGSAIDRETLNRIINELHIKSVTNSYAMTECSGPIFQMLESSSFEKRVNTAGAIHPNIEAKLINKKGKIVERGEVGEICIRGYSVFKHYWGDEKATKETIDHNGWMHSGDLGTLDEDGYIRIVGRNKDLIIRGGENIYPAEIEELLMKHPNIEVASIFGIPDHIGGEQVCAWIKMKPGKPEISYASVVEYLKGKLSDYKIPKSMKVVNSFPITSSGKIMKYVMKDMHIQELKNKNE</sequence>
<evidence type="ECO:0000256" key="2">
    <source>
        <dbReference type="ARBA" id="ARBA00022598"/>
    </source>
</evidence>
<dbReference type="AlphaFoldDB" id="A0AAU9JL58"/>
<dbReference type="Gene3D" id="3.30.300.30">
    <property type="match status" value="1"/>
</dbReference>
<accession>A0AAU9JL58</accession>
<dbReference type="InterPro" id="IPR020845">
    <property type="entry name" value="AMP-binding_CS"/>
</dbReference>
<dbReference type="Pfam" id="PF13193">
    <property type="entry name" value="AMP-binding_C"/>
    <property type="match status" value="1"/>
</dbReference>
<keyword evidence="6" id="KW-1185">Reference proteome</keyword>
<proteinExistence type="inferred from homology"/>
<evidence type="ECO:0000259" key="3">
    <source>
        <dbReference type="Pfam" id="PF00501"/>
    </source>
</evidence>
<comment type="similarity">
    <text evidence="1">Belongs to the ATP-dependent AMP-binding enzyme family.</text>
</comment>
<dbReference type="SUPFAM" id="SSF56801">
    <property type="entry name" value="Acetyl-CoA synthetase-like"/>
    <property type="match status" value="1"/>
</dbReference>
<reference evidence="5" key="1">
    <citation type="submission" date="2021-09" db="EMBL/GenBank/DDBJ databases">
        <authorList>
            <consortium name="AG Swart"/>
            <person name="Singh M."/>
            <person name="Singh A."/>
            <person name="Seah K."/>
            <person name="Emmerich C."/>
        </authorList>
    </citation>
    <scope>NUCLEOTIDE SEQUENCE</scope>
    <source>
        <strain evidence="5">ATCC30299</strain>
    </source>
</reference>
<feature type="domain" description="AMP-binding enzyme C-terminal" evidence="4">
    <location>
        <begin position="463"/>
        <end position="539"/>
    </location>
</feature>
<evidence type="ECO:0000256" key="1">
    <source>
        <dbReference type="ARBA" id="ARBA00006432"/>
    </source>
</evidence>
<dbReference type="PANTHER" id="PTHR43201:SF5">
    <property type="entry name" value="MEDIUM-CHAIN ACYL-COA LIGASE ACSF2, MITOCHONDRIAL"/>
    <property type="match status" value="1"/>
</dbReference>
<dbReference type="InterPro" id="IPR045851">
    <property type="entry name" value="AMP-bd_C_sf"/>
</dbReference>
<comment type="caution">
    <text evidence="5">The sequence shown here is derived from an EMBL/GenBank/DDBJ whole genome shotgun (WGS) entry which is preliminary data.</text>
</comment>
<keyword evidence="2" id="KW-0436">Ligase</keyword>
<feature type="domain" description="AMP-dependent synthetase/ligase" evidence="3">
    <location>
        <begin position="26"/>
        <end position="412"/>
    </location>
</feature>